<dbReference type="CDD" id="cd00075">
    <property type="entry name" value="HATPase"/>
    <property type="match status" value="1"/>
</dbReference>
<keyword evidence="9" id="KW-0902">Two-component regulatory system</keyword>
<dbReference type="EMBL" id="QYRT01000003">
    <property type="protein sequence ID" value="TIH40354.1"/>
    <property type="molecule type" value="Genomic_DNA"/>
</dbReference>
<dbReference type="InterPro" id="IPR003594">
    <property type="entry name" value="HATPase_dom"/>
</dbReference>
<evidence type="ECO:0000259" key="13">
    <source>
        <dbReference type="PROSITE" id="PS50885"/>
    </source>
</evidence>
<keyword evidence="6 11" id="KW-0812">Transmembrane</keyword>
<evidence type="ECO:0000313" key="14">
    <source>
        <dbReference type="EMBL" id="TIH40354.1"/>
    </source>
</evidence>
<dbReference type="InterPro" id="IPR050428">
    <property type="entry name" value="TCS_sensor_his_kinase"/>
</dbReference>
<dbReference type="Gene3D" id="3.30.565.10">
    <property type="entry name" value="Histidine kinase-like ATPase, C-terminal domain"/>
    <property type="match status" value="1"/>
</dbReference>
<keyword evidence="4" id="KW-0597">Phosphoprotein</keyword>
<protein>
    <recommendedName>
        <fullName evidence="3">histidine kinase</fullName>
        <ecNumber evidence="3">2.7.13.3</ecNumber>
    </recommendedName>
</protein>
<feature type="transmembrane region" description="Helical" evidence="11">
    <location>
        <begin position="154"/>
        <end position="181"/>
    </location>
</feature>
<dbReference type="RefSeq" id="WP_136640563.1">
    <property type="nucleotide sequence ID" value="NZ_QYRT01000003.1"/>
</dbReference>
<dbReference type="PROSITE" id="PS50885">
    <property type="entry name" value="HAMP"/>
    <property type="match status" value="1"/>
</dbReference>
<keyword evidence="10 11" id="KW-0472">Membrane</keyword>
<accession>A0A4V6U5H9</accession>
<dbReference type="Proteomes" id="UP000306192">
    <property type="component" value="Unassembled WGS sequence"/>
</dbReference>
<dbReference type="EC" id="2.7.13.3" evidence="3"/>
<dbReference type="InterPro" id="IPR003660">
    <property type="entry name" value="HAMP_dom"/>
</dbReference>
<dbReference type="OrthoDB" id="9786919at2"/>
<dbReference type="PANTHER" id="PTHR45436">
    <property type="entry name" value="SENSOR HISTIDINE KINASE YKOH"/>
    <property type="match status" value="1"/>
</dbReference>
<evidence type="ECO:0000256" key="8">
    <source>
        <dbReference type="ARBA" id="ARBA00022989"/>
    </source>
</evidence>
<evidence type="ECO:0000256" key="9">
    <source>
        <dbReference type="ARBA" id="ARBA00023012"/>
    </source>
</evidence>
<evidence type="ECO:0000256" key="5">
    <source>
        <dbReference type="ARBA" id="ARBA00022679"/>
    </source>
</evidence>
<dbReference type="GO" id="GO:0000155">
    <property type="term" value="F:phosphorelay sensor kinase activity"/>
    <property type="evidence" value="ECO:0007669"/>
    <property type="project" value="InterPro"/>
</dbReference>
<keyword evidence="5" id="KW-0808">Transferase</keyword>
<evidence type="ECO:0000259" key="12">
    <source>
        <dbReference type="PROSITE" id="PS50109"/>
    </source>
</evidence>
<dbReference type="SUPFAM" id="SSF47384">
    <property type="entry name" value="Homodimeric domain of signal transducing histidine kinase"/>
    <property type="match status" value="1"/>
</dbReference>
<dbReference type="Pfam" id="PF02518">
    <property type="entry name" value="HATPase_c"/>
    <property type="match status" value="1"/>
</dbReference>
<name>A0A4V6U5H9_9MICO</name>
<feature type="domain" description="HAMP" evidence="13">
    <location>
        <begin position="174"/>
        <end position="227"/>
    </location>
</feature>
<evidence type="ECO:0000256" key="11">
    <source>
        <dbReference type="SAM" id="Phobius"/>
    </source>
</evidence>
<evidence type="ECO:0000256" key="10">
    <source>
        <dbReference type="ARBA" id="ARBA00023136"/>
    </source>
</evidence>
<comment type="caution">
    <text evidence="14">The sequence shown here is derived from an EMBL/GenBank/DDBJ whole genome shotgun (WGS) entry which is preliminary data.</text>
</comment>
<dbReference type="InterPro" id="IPR003661">
    <property type="entry name" value="HisK_dim/P_dom"/>
</dbReference>
<gene>
    <name evidence="14" type="ORF">D4765_02035</name>
</gene>
<dbReference type="InterPro" id="IPR036890">
    <property type="entry name" value="HATPase_C_sf"/>
</dbReference>
<feature type="domain" description="Histidine kinase" evidence="12">
    <location>
        <begin position="235"/>
        <end position="466"/>
    </location>
</feature>
<sequence>MRPFRQLSIRLRLTLGALVIAGVFFAGTAFVVRLQVEHILANSTVMLLQSDADPYVQAIADNKGASLEAPAQGQLLTVLNPAGVAVKSSLPPELTPQLPDIVTAGAATQSITTPNAEYLVVSRAVKANDGVWHVVTARNEQAAELSLANLTTALVVGLVILTLLFAGGAWLLASAAIAPVSSMRRTAVMLRERTTTELLPVGPARDELSALAVTLNELIIDLRASADREKQLVSDASHELRTPLAILQTQLELAHLSAGDSTALLAEIESAERHVKRLTVLAASLLELTRIEGMQPNESSPVSQMADELVDAIDRARMLSTGSAVLVDYEVAELSGASVALSRHNFGRIVDNLLGNAIAAIGSSGTVRAELRMLDSRLCLDITDSGPGMSAAFIPLAFDRFSREDQSRTGSAGPANAVVGTRGVKGNAGLGLSIVWALVSSAGGTVTLANRSSGGLRVAASIPTIVSVARTERAAP</sequence>
<proteinExistence type="predicted"/>
<keyword evidence="8 11" id="KW-1133">Transmembrane helix</keyword>
<dbReference type="Pfam" id="PF00512">
    <property type="entry name" value="HisKA"/>
    <property type="match status" value="1"/>
</dbReference>
<organism evidence="14 15">
    <name type="scientific">Subtercola vilae</name>
    <dbReference type="NCBI Taxonomy" id="2056433"/>
    <lineage>
        <taxon>Bacteria</taxon>
        <taxon>Bacillati</taxon>
        <taxon>Actinomycetota</taxon>
        <taxon>Actinomycetes</taxon>
        <taxon>Micrococcales</taxon>
        <taxon>Microbacteriaceae</taxon>
        <taxon>Subtercola</taxon>
    </lineage>
</organism>
<evidence type="ECO:0000256" key="1">
    <source>
        <dbReference type="ARBA" id="ARBA00000085"/>
    </source>
</evidence>
<dbReference type="PANTHER" id="PTHR45436:SF5">
    <property type="entry name" value="SENSOR HISTIDINE KINASE TRCS"/>
    <property type="match status" value="1"/>
</dbReference>
<evidence type="ECO:0000256" key="7">
    <source>
        <dbReference type="ARBA" id="ARBA00022777"/>
    </source>
</evidence>
<dbReference type="PROSITE" id="PS50109">
    <property type="entry name" value="HIS_KIN"/>
    <property type="match status" value="1"/>
</dbReference>
<dbReference type="SMART" id="SM00388">
    <property type="entry name" value="HisKA"/>
    <property type="match status" value="1"/>
</dbReference>
<evidence type="ECO:0000256" key="4">
    <source>
        <dbReference type="ARBA" id="ARBA00022553"/>
    </source>
</evidence>
<comment type="catalytic activity">
    <reaction evidence="1">
        <text>ATP + protein L-histidine = ADP + protein N-phospho-L-histidine.</text>
        <dbReference type="EC" id="2.7.13.3"/>
    </reaction>
</comment>
<reference evidence="14 15" key="1">
    <citation type="journal article" date="2019" name="Microorganisms">
        <title>Systematic Affiliation and Genome Analysis of Subtercola vilae DB165(T) with Particular Emphasis on Cold Adaptation of an Isolate from a High-Altitude Cold Volcano Lake.</title>
        <authorList>
            <person name="Villalobos A.S."/>
            <person name="Wiese J."/>
            <person name="Imhoff J.F."/>
            <person name="Dorador C."/>
            <person name="Keller A."/>
            <person name="Hentschel U."/>
        </authorList>
    </citation>
    <scope>NUCLEOTIDE SEQUENCE [LARGE SCALE GENOMIC DNA]</scope>
    <source>
        <strain evidence="14 15">DB165</strain>
    </source>
</reference>
<evidence type="ECO:0000313" key="15">
    <source>
        <dbReference type="Proteomes" id="UP000306192"/>
    </source>
</evidence>
<dbReference type="SMART" id="SM00387">
    <property type="entry name" value="HATPase_c"/>
    <property type="match status" value="1"/>
</dbReference>
<dbReference type="Gene3D" id="1.10.287.130">
    <property type="match status" value="1"/>
</dbReference>
<dbReference type="InterPro" id="IPR005467">
    <property type="entry name" value="His_kinase_dom"/>
</dbReference>
<evidence type="ECO:0000256" key="3">
    <source>
        <dbReference type="ARBA" id="ARBA00012438"/>
    </source>
</evidence>
<dbReference type="SUPFAM" id="SSF55874">
    <property type="entry name" value="ATPase domain of HSP90 chaperone/DNA topoisomerase II/histidine kinase"/>
    <property type="match status" value="1"/>
</dbReference>
<comment type="subcellular location">
    <subcellularLocation>
        <location evidence="2">Cell membrane</location>
    </subcellularLocation>
</comment>
<dbReference type="PRINTS" id="PR00344">
    <property type="entry name" value="BCTRLSENSOR"/>
</dbReference>
<keyword evidence="15" id="KW-1185">Reference proteome</keyword>
<dbReference type="Gene3D" id="6.10.340.10">
    <property type="match status" value="1"/>
</dbReference>
<dbReference type="CDD" id="cd00082">
    <property type="entry name" value="HisKA"/>
    <property type="match status" value="1"/>
</dbReference>
<keyword evidence="7 14" id="KW-0418">Kinase</keyword>
<dbReference type="InterPro" id="IPR004358">
    <property type="entry name" value="Sig_transdc_His_kin-like_C"/>
</dbReference>
<dbReference type="GO" id="GO:0005886">
    <property type="term" value="C:plasma membrane"/>
    <property type="evidence" value="ECO:0007669"/>
    <property type="project" value="UniProtKB-SubCell"/>
</dbReference>
<feature type="transmembrane region" description="Helical" evidence="11">
    <location>
        <begin position="12"/>
        <end position="32"/>
    </location>
</feature>
<dbReference type="AlphaFoldDB" id="A0A4V6U5H9"/>
<evidence type="ECO:0000256" key="6">
    <source>
        <dbReference type="ARBA" id="ARBA00022692"/>
    </source>
</evidence>
<evidence type="ECO:0000256" key="2">
    <source>
        <dbReference type="ARBA" id="ARBA00004236"/>
    </source>
</evidence>
<dbReference type="InterPro" id="IPR036097">
    <property type="entry name" value="HisK_dim/P_sf"/>
</dbReference>